<name>A0AAJ2R7R4_DELAC</name>
<evidence type="ECO:0000313" key="1">
    <source>
        <dbReference type="EMBL" id="MDX4957234.1"/>
    </source>
</evidence>
<organism evidence="1 2">
    <name type="scientific">Delftia acidovorans</name>
    <name type="common">Pseudomonas acidovorans</name>
    <name type="synonym">Comamonas acidovorans</name>
    <dbReference type="NCBI Taxonomy" id="80866"/>
    <lineage>
        <taxon>Bacteria</taxon>
        <taxon>Pseudomonadati</taxon>
        <taxon>Pseudomonadota</taxon>
        <taxon>Betaproteobacteria</taxon>
        <taxon>Burkholderiales</taxon>
        <taxon>Comamonadaceae</taxon>
        <taxon>Delftia</taxon>
    </lineage>
</organism>
<proteinExistence type="predicted"/>
<reference evidence="1" key="1">
    <citation type="submission" date="2023-11" db="EMBL/GenBank/DDBJ databases">
        <title>Identification and selenium tolerance of Delftia acidovorans R3-25.</title>
        <authorList>
            <person name="Zhang S."/>
            <person name="Liu Y."/>
            <person name="Guo Y."/>
        </authorList>
    </citation>
    <scope>NUCLEOTIDE SEQUENCE</scope>
    <source>
        <strain evidence="1">R3-25</strain>
    </source>
</reference>
<protein>
    <submittedName>
        <fullName evidence="1">Uncharacterized protein</fullName>
    </submittedName>
</protein>
<comment type="caution">
    <text evidence="1">The sequence shown here is derived from an EMBL/GenBank/DDBJ whole genome shotgun (WGS) entry which is preliminary data.</text>
</comment>
<dbReference type="Proteomes" id="UP001287445">
    <property type="component" value="Unassembled WGS sequence"/>
</dbReference>
<sequence length="96" mass="11043">MTDQQMADMGEYAKQVLANPAYEEAMKRLHEVAHQAFKQTDIRDAEGLKLARQFAAVTDDFEVILRRMVEGGKLARVNLDKHRDEGPAKKLARRFR</sequence>
<gene>
    <name evidence="1" type="ORF">SGN30_27775</name>
</gene>
<dbReference type="EMBL" id="JAWWMZ010000016">
    <property type="protein sequence ID" value="MDX4957234.1"/>
    <property type="molecule type" value="Genomic_DNA"/>
</dbReference>
<evidence type="ECO:0000313" key="2">
    <source>
        <dbReference type="Proteomes" id="UP001287445"/>
    </source>
</evidence>
<dbReference type="RefSeq" id="WP_319076700.1">
    <property type="nucleotide sequence ID" value="NZ_JAWWMZ010000016.1"/>
</dbReference>
<dbReference type="AlphaFoldDB" id="A0AAJ2R7R4"/>
<accession>A0AAJ2R7R4</accession>